<evidence type="ECO:0000313" key="3">
    <source>
        <dbReference type="EMBL" id="KAJ3486601.1"/>
    </source>
</evidence>
<feature type="compositionally biased region" description="Basic and acidic residues" evidence="1">
    <location>
        <begin position="665"/>
        <end position="688"/>
    </location>
</feature>
<name>A0AAD5V5F5_9APHY</name>
<protein>
    <recommendedName>
        <fullName evidence="2">DUF6589 domain-containing protein</fullName>
    </recommendedName>
</protein>
<dbReference type="Proteomes" id="UP001212997">
    <property type="component" value="Unassembled WGS sequence"/>
</dbReference>
<feature type="compositionally biased region" description="Basic and acidic residues" evidence="1">
    <location>
        <begin position="629"/>
        <end position="639"/>
    </location>
</feature>
<proteinExistence type="predicted"/>
<dbReference type="EMBL" id="JANAWD010000116">
    <property type="protein sequence ID" value="KAJ3486601.1"/>
    <property type="molecule type" value="Genomic_DNA"/>
</dbReference>
<feature type="domain" description="DUF6589" evidence="2">
    <location>
        <begin position="112"/>
        <end position="543"/>
    </location>
</feature>
<feature type="region of interest" description="Disordered" evidence="1">
    <location>
        <begin position="609"/>
        <end position="698"/>
    </location>
</feature>
<evidence type="ECO:0000313" key="4">
    <source>
        <dbReference type="Proteomes" id="UP001212997"/>
    </source>
</evidence>
<dbReference type="Pfam" id="PF20231">
    <property type="entry name" value="DUF6589"/>
    <property type="match status" value="1"/>
</dbReference>
<reference evidence="3" key="1">
    <citation type="submission" date="2022-07" db="EMBL/GenBank/DDBJ databases">
        <title>Genome Sequence of Physisporinus lineatus.</title>
        <authorList>
            <person name="Buettner E."/>
        </authorList>
    </citation>
    <scope>NUCLEOTIDE SEQUENCE</scope>
    <source>
        <strain evidence="3">VT162</strain>
    </source>
</reference>
<sequence length="698" mass="78898">MNQLKIPASAHENTAGEPLVTRPDEVQEAPIPKRRDGLLRQLSHACREATRRLAAQGLLGYVYDNINLVFKIAEQVLRRKDTQQNGTCASAFMLYQATPEDLRTTDVLDAFDKAPPLSLKDILLSQAEKVELTTRLEHTVLRIIVKYGGDRFQRFKKPFEELELASSTPLRIPVHKTSIHPLPAMKIDESSVVGNAQVLDAIFKETDPYFDRPICREVFKLIWGDQLSLAHIRSIKSIRIGHACGLHAYINVGCGPGLFHYQLCTARSVLETHWGNTQLWTKNPGSLHHHNTILDRKPIVLSSLPPYHVCRELVFVSLYARIFYCLELVANCASLDEYAANVTFDELRMHASQIVLRFANNEKAEELRSARAAELDAQVPHAGDSKKELPNPKQGDMVFENASLFLRDALLFREFNDAISAGDSGRVVLVLRIFALSYRGSGRSKYAYETMIFLHNYVHVWSVGLRKVIMMNWLLNPTGKPNSFVAVDLVQEHINYWIKIIYKAHGSAASWEWLTGISPCIDILRKIATHINDDLGSHQGSKHTSPDLSRDINTLMKSLRDNRVYEVEPGRTIPGDNVEATNIVDKGFGMLLKPLNEYNEEFQTLQRHYRRRPLIGEPAIMSPIPTKEGAPEDPPRDEPQSQDAECASSHEPEGDSNEPEPDTGPGKRVEEANYEDREYFESDLLPREEEADITLETD</sequence>
<accession>A0AAD5V5F5</accession>
<feature type="compositionally biased region" description="Acidic residues" evidence="1">
    <location>
        <begin position="689"/>
        <end position="698"/>
    </location>
</feature>
<dbReference type="InterPro" id="IPR046496">
    <property type="entry name" value="DUF6589"/>
</dbReference>
<dbReference type="AlphaFoldDB" id="A0AAD5V5F5"/>
<evidence type="ECO:0000259" key="2">
    <source>
        <dbReference type="Pfam" id="PF20231"/>
    </source>
</evidence>
<gene>
    <name evidence="3" type="ORF">NLI96_g4117</name>
</gene>
<keyword evidence="4" id="KW-1185">Reference proteome</keyword>
<evidence type="ECO:0000256" key="1">
    <source>
        <dbReference type="SAM" id="MobiDB-lite"/>
    </source>
</evidence>
<comment type="caution">
    <text evidence="3">The sequence shown here is derived from an EMBL/GenBank/DDBJ whole genome shotgun (WGS) entry which is preliminary data.</text>
</comment>
<organism evidence="3 4">
    <name type="scientific">Meripilus lineatus</name>
    <dbReference type="NCBI Taxonomy" id="2056292"/>
    <lineage>
        <taxon>Eukaryota</taxon>
        <taxon>Fungi</taxon>
        <taxon>Dikarya</taxon>
        <taxon>Basidiomycota</taxon>
        <taxon>Agaricomycotina</taxon>
        <taxon>Agaricomycetes</taxon>
        <taxon>Polyporales</taxon>
        <taxon>Meripilaceae</taxon>
        <taxon>Meripilus</taxon>
    </lineage>
</organism>